<dbReference type="AlphaFoldDB" id="A0A3S3Q5L7"/>
<sequence>ISTKHILDVAVKSRSRALGPLHPSFDINKLIADAMRKLLPKDAYCKVSGRLHISVTRVSDGQNVIISNFYSNEDIIQAVLCSCFIPFWSGIIPPKFHGVAYIDGAFSNNVIILDKNTVTVSPFAGGCDICPYDPTLNSVKVNLSNGSIALCPANYYRFVRIFYPPRPQMINTLCRQGYEDALRFLQQTDRVWCFKCASLRYAAAESEKTESERSRRAKNSETEERDQTTEALFKSVLEDAGKSCDFTFCSSYDDNCLDCQMRREMALFDSLPLNFLIAIKEAGDRLEKGLFKWIFRYKPIRILSLLIAPYILPFDITYLIARKVIQTLPVIYRELKRSLLDLIEFVDKKLKQRYSNLILKHF</sequence>
<comment type="caution">
    <text evidence="8">The sequence shown here is derived from an EMBL/GenBank/DDBJ whole genome shotgun (WGS) entry which is preliminary data.</text>
</comment>
<feature type="short sequence motif" description="DGA/G" evidence="4">
    <location>
        <begin position="103"/>
        <end position="105"/>
    </location>
</feature>
<dbReference type="GO" id="GO:0005811">
    <property type="term" value="C:lipid droplet"/>
    <property type="evidence" value="ECO:0007669"/>
    <property type="project" value="TreeGrafter"/>
</dbReference>
<dbReference type="InterPro" id="IPR002641">
    <property type="entry name" value="PNPLA_dom"/>
</dbReference>
<name>A0A3S3Q5L7_9ACAR</name>
<dbReference type="EMBL" id="NCKU01010579">
    <property type="protein sequence ID" value="RWS00759.1"/>
    <property type="molecule type" value="Genomic_DNA"/>
</dbReference>
<evidence type="ECO:0000259" key="5">
    <source>
        <dbReference type="PROSITE" id="PS51635"/>
    </source>
</evidence>
<dbReference type="STRING" id="1965070.A0A3S3Q5L7"/>
<dbReference type="PANTHER" id="PTHR12406">
    <property type="entry name" value="CALCIUM-INDEPENDENT PHOSPHOLIPASE A2 IPLA2 -RELATED"/>
    <property type="match status" value="1"/>
</dbReference>
<evidence type="ECO:0000313" key="6">
    <source>
        <dbReference type="EMBL" id="RWS00759.1"/>
    </source>
</evidence>
<keyword evidence="2" id="KW-0378">Hydrolase</keyword>
<dbReference type="PANTHER" id="PTHR12406:SF41">
    <property type="entry name" value="BRUMMER, ISOFORM B-RELATED"/>
    <property type="match status" value="1"/>
</dbReference>
<evidence type="ECO:0000256" key="3">
    <source>
        <dbReference type="ARBA" id="ARBA00023098"/>
    </source>
</evidence>
<comment type="caution">
    <text evidence="4">Lacks conserved residue(s) required for the propagation of feature annotation.</text>
</comment>
<dbReference type="OrthoDB" id="197155at2759"/>
<dbReference type="Proteomes" id="UP000285301">
    <property type="component" value="Unassembled WGS sequence"/>
</dbReference>
<protein>
    <recommendedName>
        <fullName evidence="1">triacylglycerol lipase</fullName>
        <ecNumber evidence="1">3.1.1.3</ecNumber>
    </recommendedName>
</protein>
<dbReference type="EMBL" id="NCKU01006407">
    <property type="protein sequence ID" value="RWS03531.1"/>
    <property type="molecule type" value="Genomic_DNA"/>
</dbReference>
<dbReference type="EC" id="3.1.1.3" evidence="1"/>
<evidence type="ECO:0000256" key="2">
    <source>
        <dbReference type="ARBA" id="ARBA00022801"/>
    </source>
</evidence>
<evidence type="ECO:0000313" key="8">
    <source>
        <dbReference type="EMBL" id="RWS03879.1"/>
    </source>
</evidence>
<dbReference type="GO" id="GO:0019433">
    <property type="term" value="P:triglyceride catabolic process"/>
    <property type="evidence" value="ECO:0007669"/>
    <property type="project" value="TreeGrafter"/>
</dbReference>
<evidence type="ECO:0000313" key="7">
    <source>
        <dbReference type="EMBL" id="RWS03531.1"/>
    </source>
</evidence>
<dbReference type="PROSITE" id="PS51635">
    <property type="entry name" value="PNPLA"/>
    <property type="match status" value="1"/>
</dbReference>
<keyword evidence="9" id="KW-1185">Reference proteome</keyword>
<dbReference type="GO" id="GO:0016020">
    <property type="term" value="C:membrane"/>
    <property type="evidence" value="ECO:0007669"/>
    <property type="project" value="TreeGrafter"/>
</dbReference>
<dbReference type="SUPFAM" id="SSF52151">
    <property type="entry name" value="FabD/lysophospholipase-like"/>
    <property type="match status" value="1"/>
</dbReference>
<dbReference type="EMBL" id="NCKU01006053">
    <property type="protein sequence ID" value="RWS03879.1"/>
    <property type="molecule type" value="Genomic_DNA"/>
</dbReference>
<dbReference type="Pfam" id="PF01734">
    <property type="entry name" value="Patatin"/>
    <property type="match status" value="1"/>
</dbReference>
<feature type="non-terminal residue" evidence="8">
    <location>
        <position position="1"/>
    </location>
</feature>
<dbReference type="GO" id="GO:0055088">
    <property type="term" value="P:lipid homeostasis"/>
    <property type="evidence" value="ECO:0007669"/>
    <property type="project" value="TreeGrafter"/>
</dbReference>
<dbReference type="GO" id="GO:0005737">
    <property type="term" value="C:cytoplasm"/>
    <property type="evidence" value="ECO:0007669"/>
    <property type="project" value="TreeGrafter"/>
</dbReference>
<feature type="non-terminal residue" evidence="8">
    <location>
        <position position="362"/>
    </location>
</feature>
<dbReference type="Gene3D" id="3.40.1090.10">
    <property type="entry name" value="Cytosolic phospholipase A2 catalytic domain"/>
    <property type="match status" value="1"/>
</dbReference>
<feature type="domain" description="PNPLA" evidence="5">
    <location>
        <begin position="1"/>
        <end position="116"/>
    </location>
</feature>
<reference evidence="8" key="2">
    <citation type="submission" date="2018-11" db="EMBL/GenBank/DDBJ databases">
        <title>Trombidioid mite genomics.</title>
        <authorList>
            <person name="Dong X."/>
        </authorList>
    </citation>
    <scope>NUCLEOTIDE SEQUENCE</scope>
    <source>
        <strain evidence="8">UoL-WK</strain>
    </source>
</reference>
<reference evidence="8 9" key="1">
    <citation type="journal article" date="2018" name="Gigascience">
        <title>Genomes of trombidid mites reveal novel predicted allergens and laterally-transferred genes associated with secondary metabolism.</title>
        <authorList>
            <person name="Dong X."/>
            <person name="Chaisiri K."/>
            <person name="Xia D."/>
            <person name="Armstrong S.D."/>
            <person name="Fang Y."/>
            <person name="Donnelly M.J."/>
            <person name="Kadowaki T."/>
            <person name="McGarry J.W."/>
            <person name="Darby A.C."/>
            <person name="Makepeace B.L."/>
        </authorList>
    </citation>
    <scope>NUCLEOTIDE SEQUENCE [LARGE SCALE GENOMIC DNA]</scope>
    <source>
        <strain evidence="8">UoL-WK</strain>
    </source>
</reference>
<gene>
    <name evidence="8" type="ORF">B4U79_11808</name>
    <name evidence="6" type="ORF">B4U79_12790</name>
    <name evidence="7" type="ORF">B4U79_14334</name>
</gene>
<evidence type="ECO:0000313" key="9">
    <source>
        <dbReference type="Proteomes" id="UP000285301"/>
    </source>
</evidence>
<organism evidence="8 9">
    <name type="scientific">Dinothrombium tinctorium</name>
    <dbReference type="NCBI Taxonomy" id="1965070"/>
    <lineage>
        <taxon>Eukaryota</taxon>
        <taxon>Metazoa</taxon>
        <taxon>Ecdysozoa</taxon>
        <taxon>Arthropoda</taxon>
        <taxon>Chelicerata</taxon>
        <taxon>Arachnida</taxon>
        <taxon>Acari</taxon>
        <taxon>Acariformes</taxon>
        <taxon>Trombidiformes</taxon>
        <taxon>Prostigmata</taxon>
        <taxon>Anystina</taxon>
        <taxon>Parasitengona</taxon>
        <taxon>Trombidioidea</taxon>
        <taxon>Trombidiidae</taxon>
        <taxon>Dinothrombium</taxon>
    </lineage>
</organism>
<evidence type="ECO:0000256" key="4">
    <source>
        <dbReference type="PROSITE-ProRule" id="PRU01161"/>
    </source>
</evidence>
<keyword evidence="3" id="KW-0443">Lipid metabolism</keyword>
<dbReference type="InterPro" id="IPR033562">
    <property type="entry name" value="PLPL"/>
</dbReference>
<evidence type="ECO:0000256" key="1">
    <source>
        <dbReference type="ARBA" id="ARBA00013279"/>
    </source>
</evidence>
<dbReference type="GO" id="GO:0004806">
    <property type="term" value="F:triacylglycerol lipase activity"/>
    <property type="evidence" value="ECO:0007669"/>
    <property type="project" value="UniProtKB-EC"/>
</dbReference>
<dbReference type="FunFam" id="3.40.1090.10:FF:000003">
    <property type="entry name" value="Patatin-like phospholipase domain-containing protein 2"/>
    <property type="match status" value="1"/>
</dbReference>
<dbReference type="InterPro" id="IPR016035">
    <property type="entry name" value="Acyl_Trfase/lysoPLipase"/>
</dbReference>
<accession>A0A3S3Q5L7</accession>
<proteinExistence type="predicted"/>